<evidence type="ECO:0000256" key="3">
    <source>
        <dbReference type="ARBA" id="ARBA00023163"/>
    </source>
</evidence>
<dbReference type="Gene3D" id="1.20.120.530">
    <property type="entry name" value="GntR ligand-binding domain-like"/>
    <property type="match status" value="1"/>
</dbReference>
<dbReference type="SUPFAM" id="SSF48008">
    <property type="entry name" value="GntR ligand-binding domain-like"/>
    <property type="match status" value="1"/>
</dbReference>
<reference evidence="5" key="1">
    <citation type="journal article" date="2022" name="Int. J. Syst. Evol. Microbiol.">
        <title>Pseudomonas aegrilactucae sp. nov. and Pseudomonas morbosilactucae sp. nov., pathogens causing bacterial rot of lettuce in Japan.</title>
        <authorList>
            <person name="Sawada H."/>
            <person name="Fujikawa T."/>
            <person name="Satou M."/>
        </authorList>
    </citation>
    <scope>NUCLEOTIDE SEQUENCE</scope>
    <source>
        <strain evidence="5">0166_1</strain>
    </source>
</reference>
<evidence type="ECO:0000256" key="1">
    <source>
        <dbReference type="ARBA" id="ARBA00023015"/>
    </source>
</evidence>
<protein>
    <submittedName>
        <fullName evidence="5">HTH-type transcriptional regulator LutR</fullName>
    </submittedName>
</protein>
<dbReference type="InterPro" id="IPR036390">
    <property type="entry name" value="WH_DNA-bd_sf"/>
</dbReference>
<sequence>MSANPVEPLSIASVVDHVYVAIRQRIIDGELPRGSRLHQEDLAADLGVSRTPVREALRRLAAEGLVQMQTNRGARVADIQGADMRSPTEARMVIEPGAARIAAEREASVERMRAAIATHRHLIPDVGHSFDANREFHLALVEASGNAFLMQFAEILWVSRIGEPIYARQVATPADMHLDADEHEAIMAAIEAGDAGRAEALTRRHLEHALERLLAAI</sequence>
<evidence type="ECO:0000313" key="6">
    <source>
        <dbReference type="Proteomes" id="UP001162834"/>
    </source>
</evidence>
<keyword evidence="1" id="KW-0805">Transcription regulation</keyword>
<gene>
    <name evidence="5" type="primary">lutR_3</name>
    <name evidence="5" type="ORF">DSM104329_05511</name>
</gene>
<keyword evidence="3" id="KW-0804">Transcription</keyword>
<keyword evidence="6" id="KW-1185">Reference proteome</keyword>
<dbReference type="AlphaFoldDB" id="A0A9E6Y303"/>
<dbReference type="RefSeq" id="WP_259313087.1">
    <property type="nucleotide sequence ID" value="NZ_CP087164.1"/>
</dbReference>
<dbReference type="KEGG" id="sbae:DSM104329_05511"/>
<dbReference type="Gene3D" id="1.10.10.10">
    <property type="entry name" value="Winged helix-like DNA-binding domain superfamily/Winged helix DNA-binding domain"/>
    <property type="match status" value="1"/>
</dbReference>
<keyword evidence="2" id="KW-0238">DNA-binding</keyword>
<dbReference type="PANTHER" id="PTHR43537">
    <property type="entry name" value="TRANSCRIPTIONAL REGULATOR, GNTR FAMILY"/>
    <property type="match status" value="1"/>
</dbReference>
<dbReference type="InterPro" id="IPR011711">
    <property type="entry name" value="GntR_C"/>
</dbReference>
<dbReference type="InterPro" id="IPR000524">
    <property type="entry name" value="Tscrpt_reg_HTH_GntR"/>
</dbReference>
<feature type="domain" description="HTH gntR-type" evidence="4">
    <location>
        <begin position="12"/>
        <end position="79"/>
    </location>
</feature>
<accession>A0A9E6Y303</accession>
<dbReference type="PRINTS" id="PR00035">
    <property type="entry name" value="HTHGNTR"/>
</dbReference>
<name>A0A9E6Y303_9ACTN</name>
<dbReference type="SUPFAM" id="SSF46785">
    <property type="entry name" value="Winged helix' DNA-binding domain"/>
    <property type="match status" value="1"/>
</dbReference>
<dbReference type="SMART" id="SM00345">
    <property type="entry name" value="HTH_GNTR"/>
    <property type="match status" value="1"/>
</dbReference>
<dbReference type="PROSITE" id="PS50949">
    <property type="entry name" value="HTH_GNTR"/>
    <property type="match status" value="1"/>
</dbReference>
<evidence type="ECO:0000259" key="4">
    <source>
        <dbReference type="PROSITE" id="PS50949"/>
    </source>
</evidence>
<organism evidence="5 6">
    <name type="scientific">Capillimicrobium parvum</name>
    <dbReference type="NCBI Taxonomy" id="2884022"/>
    <lineage>
        <taxon>Bacteria</taxon>
        <taxon>Bacillati</taxon>
        <taxon>Actinomycetota</taxon>
        <taxon>Thermoleophilia</taxon>
        <taxon>Solirubrobacterales</taxon>
        <taxon>Capillimicrobiaceae</taxon>
        <taxon>Capillimicrobium</taxon>
    </lineage>
</organism>
<evidence type="ECO:0000256" key="2">
    <source>
        <dbReference type="ARBA" id="ARBA00023125"/>
    </source>
</evidence>
<dbReference type="EMBL" id="CP087164">
    <property type="protein sequence ID" value="UGS39079.1"/>
    <property type="molecule type" value="Genomic_DNA"/>
</dbReference>
<dbReference type="CDD" id="cd07377">
    <property type="entry name" value="WHTH_GntR"/>
    <property type="match status" value="1"/>
</dbReference>
<dbReference type="Pfam" id="PF00392">
    <property type="entry name" value="GntR"/>
    <property type="match status" value="1"/>
</dbReference>
<dbReference type="Proteomes" id="UP001162834">
    <property type="component" value="Chromosome"/>
</dbReference>
<dbReference type="InterPro" id="IPR036388">
    <property type="entry name" value="WH-like_DNA-bd_sf"/>
</dbReference>
<dbReference type="SMART" id="SM00895">
    <property type="entry name" value="FCD"/>
    <property type="match status" value="1"/>
</dbReference>
<dbReference type="Pfam" id="PF07729">
    <property type="entry name" value="FCD"/>
    <property type="match status" value="1"/>
</dbReference>
<proteinExistence type="predicted"/>
<evidence type="ECO:0000313" key="5">
    <source>
        <dbReference type="EMBL" id="UGS39079.1"/>
    </source>
</evidence>
<dbReference type="PANTHER" id="PTHR43537:SF45">
    <property type="entry name" value="GNTR FAMILY REGULATORY PROTEIN"/>
    <property type="match status" value="1"/>
</dbReference>
<dbReference type="InterPro" id="IPR008920">
    <property type="entry name" value="TF_FadR/GntR_C"/>
</dbReference>
<dbReference type="GO" id="GO:0003700">
    <property type="term" value="F:DNA-binding transcription factor activity"/>
    <property type="evidence" value="ECO:0007669"/>
    <property type="project" value="InterPro"/>
</dbReference>
<dbReference type="GO" id="GO:0003677">
    <property type="term" value="F:DNA binding"/>
    <property type="evidence" value="ECO:0007669"/>
    <property type="project" value="UniProtKB-KW"/>
</dbReference>